<dbReference type="InParanoid" id="K0KLZ8"/>
<protein>
    <submittedName>
        <fullName evidence="1">Uncharacterized protein</fullName>
    </submittedName>
</protein>
<dbReference type="AlphaFoldDB" id="K0KLZ8"/>
<reference evidence="1 2" key="1">
    <citation type="journal article" date="2012" name="Eukaryot. Cell">
        <title>Draft genome sequence of Wickerhamomyces ciferrii NRRL Y-1031 F-60-10.</title>
        <authorList>
            <person name="Schneider J."/>
            <person name="Andrea H."/>
            <person name="Blom J."/>
            <person name="Jaenicke S."/>
            <person name="Ruckert C."/>
            <person name="Schorsch C."/>
            <person name="Szczepanowski R."/>
            <person name="Farwick M."/>
            <person name="Goesmann A."/>
            <person name="Puhler A."/>
            <person name="Schaffer S."/>
            <person name="Tauch A."/>
            <person name="Kohler T."/>
            <person name="Brinkrolf K."/>
        </authorList>
    </citation>
    <scope>NUCLEOTIDE SEQUENCE [LARGE SCALE GENOMIC DNA]</scope>
    <source>
        <strain evidence="2">ATCC 14091 / BCRC 22168 / CBS 111 / JCM 3599 / NBRC 0793 / NRRL Y-1031 F-60-10</strain>
    </source>
</reference>
<keyword evidence="2" id="KW-1185">Reference proteome</keyword>
<evidence type="ECO:0000313" key="2">
    <source>
        <dbReference type="Proteomes" id="UP000009328"/>
    </source>
</evidence>
<name>K0KLZ8_WICCF</name>
<comment type="caution">
    <text evidence="1">The sequence shown here is derived from an EMBL/GenBank/DDBJ whole genome shotgun (WGS) entry which is preliminary data.</text>
</comment>
<organism evidence="1 2">
    <name type="scientific">Wickerhamomyces ciferrii (strain ATCC 14091 / BCRC 22168 / CBS 111 / JCM 3599 / NBRC 0793 / NRRL Y-1031 F-60-10)</name>
    <name type="common">Yeast</name>
    <name type="synonym">Pichia ciferrii</name>
    <dbReference type="NCBI Taxonomy" id="1206466"/>
    <lineage>
        <taxon>Eukaryota</taxon>
        <taxon>Fungi</taxon>
        <taxon>Dikarya</taxon>
        <taxon>Ascomycota</taxon>
        <taxon>Saccharomycotina</taxon>
        <taxon>Saccharomycetes</taxon>
        <taxon>Phaffomycetales</taxon>
        <taxon>Wickerhamomycetaceae</taxon>
        <taxon>Wickerhamomyces</taxon>
    </lineage>
</organism>
<gene>
    <name evidence="1" type="ORF">BN7_3583</name>
</gene>
<dbReference type="HOGENOM" id="CLU_043708_0_0_1"/>
<accession>K0KLZ8</accession>
<dbReference type="EMBL" id="CAIF01000101">
    <property type="protein sequence ID" value="CCH44026.1"/>
    <property type="molecule type" value="Genomic_DNA"/>
</dbReference>
<dbReference type="Proteomes" id="UP000009328">
    <property type="component" value="Unassembled WGS sequence"/>
</dbReference>
<evidence type="ECO:0000313" key="1">
    <source>
        <dbReference type="EMBL" id="CCH44026.1"/>
    </source>
</evidence>
<sequence length="441" mass="50645">MNIINLSKQSSELSAPWKSYLTVPTPKSLISRQIAPPAIQSCLSSRYHKSSITRKVNSNVFSASTDTKDKKATKEEATTFGVFPPELWFEIMNLNDDVGMLVTLNKTFYHTFSPQIYGKFESLILLLVISSTKQMKLNDEIFMSKVGIEFKDKLSQCYKICERQKEGAHYDYEYIDVGTTKDYSNIDGFESKKIITSHKKIESLFKHILPNDQLTLTKSIKSISLDISILDGYHDLIGSKGSNLKQDLKKSKKMNGVFEQSIRLPRVNVDNGVGYVPTSDEPSFPEKVYTTELTHLNRVFDYINSNKRQNMTKFINYDDLNSKNPFDFYLNYCSYKNGSPLILSNFQYCRILRNFEEKSQLIKILNRNFASKSQVNDLLHQIIETMTMTSSSNSSSSIDTSLLIIGFDYGNENFEESYKRERRRSITSQKPIMTLLNKSPF</sequence>
<proteinExistence type="predicted"/>